<gene>
    <name evidence="1" type="ORF">P5G62_008380</name>
</gene>
<dbReference type="Gene3D" id="1.20.1260.10">
    <property type="match status" value="2"/>
</dbReference>
<sequence length="347" mass="39702">MKTIKPIRITSKLTDHPVEKLTSAEMGKLWAVYMGNTMSKCVLSYYLQHVNDKDIKEILKNALNLSTDFLRDIKKIFDSENFPIPIGFTEDDVNLGAPRLFADEFYLHYLKYAAKAGLSLYSTAIPLMLRQDVRDFILKCNQLTTDLLVTLNDTLKEKGFLTRPPVIPVPEKVEFVQKESYFNGFLGHVRPLHGLEIAHLYDNMENNSTSKVLLMAFGQVAKNEKVKNFMHRGKEITMKHIEACRHQLNNEDLPAHPLLDDLAENSTFAPFSDKLMLFHKIDMFSMKIRSYANALSLNGRHDIGAMFSKFLLDIGLYVQDGAKIFIDEGWMEKPPQAMDRDSMSSNK</sequence>
<accession>A0ABV4YRI0</accession>
<dbReference type="RefSeq" id="WP_306076796.1">
    <property type="nucleotide sequence ID" value="NZ_JAROBZ020000001.1"/>
</dbReference>
<dbReference type="Pfam" id="PF11553">
    <property type="entry name" value="DUF3231"/>
    <property type="match status" value="2"/>
</dbReference>
<proteinExistence type="predicted"/>
<evidence type="ECO:0000313" key="1">
    <source>
        <dbReference type="EMBL" id="MFB3167126.1"/>
    </source>
</evidence>
<reference evidence="1 2" key="1">
    <citation type="submission" date="2024-05" db="EMBL/GenBank/DDBJ databases">
        <authorList>
            <person name="Venkateswaran K."/>
        </authorList>
    </citation>
    <scope>NUCLEOTIDE SEQUENCE [LARGE SCALE GENOMIC DNA]</scope>
    <source>
        <strain evidence="1 2">179-C4-2-HS</strain>
    </source>
</reference>
<dbReference type="EMBL" id="JAROBZ020000001">
    <property type="protein sequence ID" value="MFB3167126.1"/>
    <property type="molecule type" value="Genomic_DNA"/>
</dbReference>
<dbReference type="InterPro" id="IPR012347">
    <property type="entry name" value="Ferritin-like"/>
</dbReference>
<protein>
    <submittedName>
        <fullName evidence="1">DUF3231 family protein</fullName>
    </submittedName>
</protein>
<dbReference type="Proteomes" id="UP001241748">
    <property type="component" value="Unassembled WGS sequence"/>
</dbReference>
<evidence type="ECO:0000313" key="2">
    <source>
        <dbReference type="Proteomes" id="UP001241748"/>
    </source>
</evidence>
<comment type="caution">
    <text evidence="1">The sequence shown here is derived from an EMBL/GenBank/DDBJ whole genome shotgun (WGS) entry which is preliminary data.</text>
</comment>
<name>A0ABV4YRI0_9BACI</name>
<keyword evidence="2" id="KW-1185">Reference proteome</keyword>
<organism evidence="1 2">
    <name type="scientific">Neobacillus driksii</name>
    <dbReference type="NCBI Taxonomy" id="3035913"/>
    <lineage>
        <taxon>Bacteria</taxon>
        <taxon>Bacillati</taxon>
        <taxon>Bacillota</taxon>
        <taxon>Bacilli</taxon>
        <taxon>Bacillales</taxon>
        <taxon>Bacillaceae</taxon>
        <taxon>Neobacillus</taxon>
    </lineage>
</organism>
<dbReference type="InterPro" id="IPR021617">
    <property type="entry name" value="DUF3231"/>
</dbReference>